<dbReference type="Proteomes" id="UP000315522">
    <property type="component" value="Unassembled WGS sequence"/>
</dbReference>
<name>A0A559MMQ3_9HELO</name>
<keyword evidence="2" id="KW-1185">Reference proteome</keyword>
<reference evidence="1 2" key="1">
    <citation type="submission" date="2018-05" db="EMBL/GenBank/DDBJ databases">
        <title>Genome sequencing and assembly of the regulated plant pathogen Lachnellula willkommii and related sister species for the development of diagnostic species identification markers.</title>
        <authorList>
            <person name="Giroux E."/>
            <person name="Bilodeau G."/>
        </authorList>
    </citation>
    <scope>NUCLEOTIDE SEQUENCE [LARGE SCALE GENOMIC DNA]</scope>
    <source>
        <strain evidence="1 2">CBS 172.35</strain>
    </source>
</reference>
<protein>
    <submittedName>
        <fullName evidence="1">Uncharacterized protein</fullName>
    </submittedName>
</protein>
<dbReference type="EMBL" id="QGML01000027">
    <property type="protein sequence ID" value="TVY94238.1"/>
    <property type="molecule type" value="Genomic_DNA"/>
</dbReference>
<evidence type="ECO:0000313" key="1">
    <source>
        <dbReference type="EMBL" id="TVY94238.1"/>
    </source>
</evidence>
<organism evidence="1 2">
    <name type="scientific">Lachnellula willkommii</name>
    <dbReference type="NCBI Taxonomy" id="215461"/>
    <lineage>
        <taxon>Eukaryota</taxon>
        <taxon>Fungi</taxon>
        <taxon>Dikarya</taxon>
        <taxon>Ascomycota</taxon>
        <taxon>Pezizomycotina</taxon>
        <taxon>Leotiomycetes</taxon>
        <taxon>Helotiales</taxon>
        <taxon>Lachnaceae</taxon>
        <taxon>Lachnellula</taxon>
    </lineage>
</organism>
<accession>A0A559MMQ3</accession>
<dbReference type="AlphaFoldDB" id="A0A559MMQ3"/>
<sequence length="242" mass="25805">MASSNSYWLYQSSFSRSWASMPLSNMSLFPVTMDLKLFKTTCWMAQVLFPVRFQQHVAPLKGFCSSVRNLRPASTPATATATRASSSASGAPATTAISSAFVPSAPSSSSRRTSRNPGCSTLSFALSYCSSVSPGFLTMSPSDQAPCLCYSASSFNPSFFDNAVQTCADYAQTADPADYRDIAALEGFCSSVGDVLQNANTAAPTTRNSGSTTALTGARKQGIRRLAPRLLLLRRPLLQLLL</sequence>
<comment type="caution">
    <text evidence="1">The sequence shown here is derived from an EMBL/GenBank/DDBJ whole genome shotgun (WGS) entry which is preliminary data.</text>
</comment>
<gene>
    <name evidence="1" type="ORF">LAWI1_G000761</name>
</gene>
<evidence type="ECO:0000313" key="2">
    <source>
        <dbReference type="Proteomes" id="UP000315522"/>
    </source>
</evidence>
<proteinExistence type="predicted"/>